<evidence type="ECO:0000256" key="38">
    <source>
        <dbReference type="PROSITE-ProRule" id="PRU10141"/>
    </source>
</evidence>
<dbReference type="GO" id="GO:0005770">
    <property type="term" value="C:late endosome"/>
    <property type="evidence" value="ECO:0007669"/>
    <property type="project" value="UniProtKB-SubCell"/>
</dbReference>
<dbReference type="InterPro" id="IPR001680">
    <property type="entry name" value="WD40_rpt"/>
</dbReference>
<evidence type="ECO:0000256" key="6">
    <source>
        <dbReference type="ARBA" id="ARBA00004555"/>
    </source>
</evidence>
<dbReference type="GO" id="GO:0005794">
    <property type="term" value="C:Golgi apparatus"/>
    <property type="evidence" value="ECO:0007669"/>
    <property type="project" value="UniProtKB-SubCell"/>
</dbReference>
<keyword evidence="15" id="KW-0963">Cytoplasm</keyword>
<dbReference type="Gene3D" id="1.10.510.10">
    <property type="entry name" value="Transferase(Phosphotransferase) domain 1"/>
    <property type="match status" value="1"/>
</dbReference>
<dbReference type="InterPro" id="IPR000719">
    <property type="entry name" value="Prot_kinase_dom"/>
</dbReference>
<dbReference type="GO" id="GO:0000932">
    <property type="term" value="C:P-body"/>
    <property type="evidence" value="ECO:0007669"/>
    <property type="project" value="UniProtKB-SubCell"/>
</dbReference>
<keyword evidence="17" id="KW-0597">Phosphoprotein</keyword>
<evidence type="ECO:0000256" key="25">
    <source>
        <dbReference type="ARBA" id="ARBA00022840"/>
    </source>
</evidence>
<dbReference type="PANTHER" id="PTHR15598">
    <property type="entry name" value="ENHANCER OF MRNA-DECAPPING PROTEIN 4"/>
    <property type="match status" value="1"/>
</dbReference>
<keyword evidence="30" id="KW-0206">Cytoskeleton</keyword>
<evidence type="ECO:0000256" key="35">
    <source>
        <dbReference type="ARBA" id="ARBA00072468"/>
    </source>
</evidence>
<evidence type="ECO:0000256" key="23">
    <source>
        <dbReference type="ARBA" id="ARBA00022777"/>
    </source>
</evidence>
<evidence type="ECO:0000256" key="14">
    <source>
        <dbReference type="ARBA" id="ARBA00022475"/>
    </source>
</evidence>
<gene>
    <name evidence="41" type="ORF">H920_18631</name>
</gene>
<dbReference type="InterPro" id="IPR032401">
    <property type="entry name" value="EDC4_WD40"/>
</dbReference>
<dbReference type="Pfam" id="PF16529">
    <property type="entry name" value="Ge1_WD40"/>
    <property type="match status" value="1"/>
</dbReference>
<evidence type="ECO:0000256" key="16">
    <source>
        <dbReference type="ARBA" id="ARBA00022527"/>
    </source>
</evidence>
<evidence type="ECO:0000256" key="2">
    <source>
        <dbReference type="ARBA" id="ARBA00004201"/>
    </source>
</evidence>
<evidence type="ECO:0000256" key="30">
    <source>
        <dbReference type="ARBA" id="ARBA00023212"/>
    </source>
</evidence>
<dbReference type="InterPro" id="IPR015943">
    <property type="entry name" value="WD40/YVTN_repeat-like_dom_sf"/>
</dbReference>
<dbReference type="InterPro" id="IPR011009">
    <property type="entry name" value="Kinase-like_dom_sf"/>
</dbReference>
<dbReference type="GO" id="GO:0005886">
    <property type="term" value="C:plasma membrane"/>
    <property type="evidence" value="ECO:0007669"/>
    <property type="project" value="UniProtKB-SubCell"/>
</dbReference>
<feature type="region of interest" description="Disordered" evidence="39">
    <location>
        <begin position="547"/>
        <end position="566"/>
    </location>
</feature>
<keyword evidence="21" id="KW-0677">Repeat</keyword>
<dbReference type="SMART" id="SM00320">
    <property type="entry name" value="WD40"/>
    <property type="match status" value="3"/>
</dbReference>
<dbReference type="PROSITE" id="PS50011">
    <property type="entry name" value="PROTEIN_KINASE_DOM"/>
    <property type="match status" value="1"/>
</dbReference>
<evidence type="ECO:0000256" key="8">
    <source>
        <dbReference type="ARBA" id="ARBA00004628"/>
    </source>
</evidence>
<evidence type="ECO:0000256" key="39">
    <source>
        <dbReference type="SAM" id="MobiDB-lite"/>
    </source>
</evidence>
<evidence type="ECO:0000256" key="1">
    <source>
        <dbReference type="ARBA" id="ARBA00004193"/>
    </source>
</evidence>
<feature type="domain" description="Protein kinase" evidence="40">
    <location>
        <begin position="1395"/>
        <end position="1652"/>
    </location>
</feature>
<evidence type="ECO:0000256" key="10">
    <source>
        <dbReference type="ARBA" id="ARBA00009639"/>
    </source>
</evidence>
<keyword evidence="23" id="KW-0418">Kinase</keyword>
<evidence type="ECO:0000256" key="21">
    <source>
        <dbReference type="ARBA" id="ARBA00022737"/>
    </source>
</evidence>
<accession>A0A091CMD1</accession>
<dbReference type="CDD" id="cd14087">
    <property type="entry name" value="STKc_PSKH1"/>
    <property type="match status" value="1"/>
</dbReference>
<dbReference type="Pfam" id="PF00069">
    <property type="entry name" value="Pkinase"/>
    <property type="match status" value="1"/>
</dbReference>
<evidence type="ECO:0000256" key="13">
    <source>
        <dbReference type="ARBA" id="ARBA00015762"/>
    </source>
</evidence>
<dbReference type="FunFam" id="2.130.10.10:FF:000138">
    <property type="entry name" value="Enhancer of mRNA-decapping protein 4"/>
    <property type="match status" value="1"/>
</dbReference>
<dbReference type="InterPro" id="IPR017441">
    <property type="entry name" value="Protein_kinase_ATP_BS"/>
</dbReference>
<keyword evidence="14" id="KW-1003">Cell membrane</keyword>
<dbReference type="EC" id="2.7.11.1" evidence="12"/>
<keyword evidence="27" id="KW-0175">Coiled coil</keyword>
<dbReference type="Gene3D" id="6.10.140.270">
    <property type="match status" value="1"/>
</dbReference>
<dbReference type="FunFam" id="1.10.220.100:FF:000001">
    <property type="entry name" value="Enhancer of mRNA-decapping protein 4"/>
    <property type="match status" value="1"/>
</dbReference>
<keyword evidence="28" id="KW-0472">Membrane</keyword>
<evidence type="ECO:0000256" key="11">
    <source>
        <dbReference type="ARBA" id="ARBA00011738"/>
    </source>
</evidence>
<evidence type="ECO:0000256" key="26">
    <source>
        <dbReference type="ARBA" id="ARBA00023034"/>
    </source>
</evidence>
<dbReference type="SMART" id="SM00220">
    <property type="entry name" value="S_TKc"/>
    <property type="match status" value="1"/>
</dbReference>
<keyword evidence="22 38" id="KW-0547">Nucleotide-binding</keyword>
<sequence length="1721" mass="188893">MASCASIDIEDATQHLRDILKLDRPTGGSSAESRRQSSAYNGDLNGLLVPDPLCSGDGTSANKPGLRTMPPINLQEKQVICLPGDDSSTCIGILAKEVEIVASSDSSISSKARGSNKVKIQPVAKYDWEQKYYYGNLIAVSNSFLAYAIRAANNGSAMVRVISVSTSERILLKGFTGSVADLAFAHLNSPQLACLDEAGNLFVWRLALVNGKIQEEILVHIRQPEGTPLNHFRRIIWCPFIPEESEDCCEESSPTVALLHEDRAEVWDLDMLRSNHSTWPVDVSQIKQGFIVVKGHSTCLSEGALSPDGTVLATASHDGFVKFWQIYIEGQDEPRCLHEWKPHDGRPLSCLLFCDNHKKQDPEVPFWRFLITGADQNRELKMWCTVSWTCLQTIRFSPDIFSSVSVPPSLKVCLDLSAEYLILSDVQRKVLYVMELLQNQEEGRACFSSISEFLLTHPVLSFGIQVVSRCRLRHTEVLPAEEENDSLGTEGSHGTGPMESAAGVLIKLFCVHTKALQDVQIRFQPQLNPDVVAPLPTHTAHEDFAFGESRPELGPEGLGSTTHGSQPDLRRIVELPAPADFLSLSSETKPKLMTPDAFMTPTASLQQVSTGASALSLELQEVEPLGLPQASPSRTRSPDVISSASTALSQDIPEIASEALSRGFGTSAPEGLEPDSMASAASALHLLSPRPRPGPELGPQIGLDGGPGDGDRHSTPSLLEAALTQEAATSDSQVWPTAPDITRETCSTMAESPRNGLQEKHKSLAFHRPPYHLLQQHDSQDTSAEQSDHDDEVASLASASAGFGTKIPTPRLPAKDWKTKGSPRTSPKLKRKSKKDDGYNAERRLERALAEGQQRGGQLQEQLTQQLSQALSSAVAGRLERSIRDEIKKTVPPCVSRSLEPVAGQLNNSVATKLTAVEGSMKENISKLLKSKNLTDAIARAAADTLQGPMQTAYREAFQSVVLPAFEKSCQAMFQQINDSFRLGTQEYLQQLETHMKSRKVREQEAREPVLAQLRGLVSTLQSATEQMAATVSSSVRAEVQHQLHVAVGSLQESILAQVQRIVKGEVSVALKEQQAAVTSSIMQAMRSAAGTPVPSSHLDCHTQQAHILQLLQQGHLNQAFQQALTAADLNLVLYVCETVDPAQVFGQPPCPLSQPVLLSLIQQLASDLGTRTDLKLSYLEEAVMHLDHSDPITRDHMGSVMAQVNKPLGAGDRLAQTINHSSPPPNPPVLVPPIAAATEGQNRCDTIYQGFAECLIRLGDSMGRGGELETICRCRCGTACRAGPASFTGEDAPLSVMGCGTSKVLPEPPKDVQLDLVKKVEPFSGTKNDVYKHFITEVDSVSPLKAAFPAASQYSPLGTGVPATGHTEPPSEPPRRARVAKYRAKFDPRVTAKYDIKALIGRGSFSRVVRVEHRATRQPYAIKMIETKYREGREVCESELRVLRRVRHANIIQLVEVFETQERVYMVMELATGGELFDRIIAKGSFTERDATRVLQMVLDGVRYLHALGITHRDLKPENLLYYHPGTDSKIIITDFGLASARKKGDDCLMKTTCGTPEYIAPEVLVRKPYTNSVDMWALGVIAYILLSGTMPFEDDNRTRLYRQILRGKYSYLGEPWPSVSNLAKDFIDRLLTVDPGARMTALQALRHPWVVSMAASSSMKNLHRSISQNLLKRASSRCQSTKSAQSTRSNRSTRSNKSRRVRERELRELNLRYQQQYNG</sequence>
<evidence type="ECO:0000256" key="5">
    <source>
        <dbReference type="ARBA" id="ARBA00004419"/>
    </source>
</evidence>
<dbReference type="GO" id="GO:0004674">
    <property type="term" value="F:protein serine/threonine kinase activity"/>
    <property type="evidence" value="ECO:0007669"/>
    <property type="project" value="UniProtKB-KW"/>
</dbReference>
<feature type="region of interest" description="Disordered" evidence="39">
    <location>
        <begin position="798"/>
        <end position="841"/>
    </location>
</feature>
<feature type="binding site" evidence="38">
    <location>
        <position position="1424"/>
    </location>
    <ligand>
        <name>ATP</name>
        <dbReference type="ChEBI" id="CHEBI:30616"/>
    </ligand>
</feature>
<name>A0A091CMD1_FUKDA</name>
<evidence type="ECO:0000256" key="27">
    <source>
        <dbReference type="ARBA" id="ARBA00023054"/>
    </source>
</evidence>
<dbReference type="PANTHER" id="PTHR15598:SF5">
    <property type="entry name" value="ENHANCER OF MRNA-DECAPPING PROTEIN 4"/>
    <property type="match status" value="1"/>
</dbReference>
<dbReference type="Proteomes" id="UP000028990">
    <property type="component" value="Unassembled WGS sequence"/>
</dbReference>
<keyword evidence="25 38" id="KW-0067">ATP-binding</keyword>
<dbReference type="PROSITE" id="PS00108">
    <property type="entry name" value="PROTEIN_KINASE_ST"/>
    <property type="match status" value="1"/>
</dbReference>
<keyword evidence="24" id="KW-0256">Endoplasmic reticulum</keyword>
<keyword evidence="31" id="KW-0539">Nucleus</keyword>
<protein>
    <recommendedName>
        <fullName evidence="13">Enhancer of mRNA-decapping protein 4</fullName>
        <ecNumber evidence="12">2.7.11.1</ecNumber>
    </recommendedName>
    <alternativeName>
        <fullName evidence="36">Protein serine kinase H1</fullName>
    </alternativeName>
    <alternativeName>
        <fullName evidence="35">Serine/threonine-protein kinase H1</fullName>
    </alternativeName>
</protein>
<evidence type="ECO:0000256" key="3">
    <source>
        <dbReference type="ARBA" id="ARBA00004300"/>
    </source>
</evidence>
<evidence type="ECO:0000256" key="29">
    <source>
        <dbReference type="ARBA" id="ARBA00023139"/>
    </source>
</evidence>
<dbReference type="GO" id="GO:0031087">
    <property type="term" value="P:deadenylation-independent decapping of nuclear-transcribed mRNA"/>
    <property type="evidence" value="ECO:0007669"/>
    <property type="project" value="InterPro"/>
</dbReference>
<keyword evidence="16" id="KW-0723">Serine/threonine-protein kinase</keyword>
<dbReference type="FunFam" id="1.10.510.10:FF:000416">
    <property type="entry name" value="Serine/threonine-protein kinase H1"/>
    <property type="match status" value="1"/>
</dbReference>
<keyword evidence="20" id="KW-0519">Myristate</keyword>
<evidence type="ECO:0000256" key="24">
    <source>
        <dbReference type="ARBA" id="ARBA00022824"/>
    </source>
</evidence>
<evidence type="ECO:0000256" key="19">
    <source>
        <dbReference type="ARBA" id="ARBA00022679"/>
    </source>
</evidence>
<dbReference type="PROSITE" id="PS00107">
    <property type="entry name" value="PROTEIN_KINASE_ATP"/>
    <property type="match status" value="1"/>
</dbReference>
<dbReference type="GO" id="GO:0005789">
    <property type="term" value="C:endoplasmic reticulum membrane"/>
    <property type="evidence" value="ECO:0007669"/>
    <property type="project" value="UniProtKB-SubCell"/>
</dbReference>
<dbReference type="GO" id="GO:0005776">
    <property type="term" value="C:autophagosome"/>
    <property type="evidence" value="ECO:0007669"/>
    <property type="project" value="UniProtKB-SubCell"/>
</dbReference>
<dbReference type="EMBL" id="KN124866">
    <property type="protein sequence ID" value="KFO20004.1"/>
    <property type="molecule type" value="Genomic_DNA"/>
</dbReference>
<evidence type="ECO:0000256" key="22">
    <source>
        <dbReference type="ARBA" id="ARBA00022741"/>
    </source>
</evidence>
<evidence type="ECO:0000256" key="31">
    <source>
        <dbReference type="ARBA" id="ARBA00023242"/>
    </source>
</evidence>
<dbReference type="PROSITE" id="PS50082">
    <property type="entry name" value="WD_REPEATS_2"/>
    <property type="match status" value="1"/>
</dbReference>
<comment type="similarity">
    <text evidence="9">Belongs to the protein kinase superfamily. CAMK Ser/Thr protein kinase family.</text>
</comment>
<organism evidence="41 42">
    <name type="scientific">Fukomys damarensis</name>
    <name type="common">Damaraland mole rat</name>
    <name type="synonym">Cryptomys damarensis</name>
    <dbReference type="NCBI Taxonomy" id="885580"/>
    <lineage>
        <taxon>Eukaryota</taxon>
        <taxon>Metazoa</taxon>
        <taxon>Chordata</taxon>
        <taxon>Craniata</taxon>
        <taxon>Vertebrata</taxon>
        <taxon>Euteleostomi</taxon>
        <taxon>Mammalia</taxon>
        <taxon>Eutheria</taxon>
        <taxon>Euarchontoglires</taxon>
        <taxon>Glires</taxon>
        <taxon>Rodentia</taxon>
        <taxon>Hystricomorpha</taxon>
        <taxon>Bathyergidae</taxon>
        <taxon>Fukomys</taxon>
    </lineage>
</organism>
<feature type="compositionally biased region" description="Polar residues" evidence="39">
    <location>
        <begin position="630"/>
        <end position="649"/>
    </location>
</feature>
<comment type="subcellular location">
    <subcellularLocation>
        <location evidence="1">Cell membrane</location>
        <topology evidence="1">Lipid-anchor</topology>
    </subcellularLocation>
    <subcellularLocation>
        <location evidence="2">Cytoplasm</location>
        <location evidence="2">P-body</location>
    </subcellularLocation>
    <subcellularLocation>
        <location evidence="3">Cytoplasm</location>
        <location evidence="3">Cytoskeleton</location>
        <location evidence="3">Microtubule organizing center</location>
        <location evidence="3">Centrosome</location>
    </subcellularLocation>
    <subcellularLocation>
        <location evidence="5">Cytoplasmic vesicle</location>
        <location evidence="5">Autophagosome</location>
    </subcellularLocation>
    <subcellularLocation>
        <location evidence="8">Endoplasmic reticulum membrane</location>
        <topology evidence="8">Lipid-anchor</topology>
    </subcellularLocation>
    <subcellularLocation>
        <location evidence="6">Golgi apparatus</location>
    </subcellularLocation>
    <subcellularLocation>
        <location evidence="7">Late endosome</location>
    </subcellularLocation>
    <subcellularLocation>
        <location evidence="4">Nucleus speckle</location>
    </subcellularLocation>
</comment>
<comment type="function">
    <text evidence="34">In the process of mRNA degradation, seems to play a role in mRNA decapping. Component of a complex containing DCP2 and DCP1A which functions in decapping of ARE-containing mRNAs. Promotes complex formation between DCP1A and DCP2. Enhances the catalytic activity of DCP2 (in vitro).</text>
</comment>
<dbReference type="GO" id="GO:0016607">
    <property type="term" value="C:nuclear speck"/>
    <property type="evidence" value="ECO:0007669"/>
    <property type="project" value="UniProtKB-SubCell"/>
</dbReference>
<evidence type="ECO:0000313" key="41">
    <source>
        <dbReference type="EMBL" id="KFO20004.1"/>
    </source>
</evidence>
<feature type="region of interest" description="Disordered" evidence="39">
    <location>
        <begin position="1675"/>
        <end position="1704"/>
    </location>
</feature>
<dbReference type="PROSITE" id="PS50294">
    <property type="entry name" value="WD_REPEATS_REGION"/>
    <property type="match status" value="1"/>
</dbReference>
<evidence type="ECO:0000256" key="7">
    <source>
        <dbReference type="ARBA" id="ARBA00004603"/>
    </source>
</evidence>
<keyword evidence="26" id="KW-0333">Golgi apparatus</keyword>
<dbReference type="GO" id="GO:0005524">
    <property type="term" value="F:ATP binding"/>
    <property type="evidence" value="ECO:0007669"/>
    <property type="project" value="UniProtKB-UniRule"/>
</dbReference>
<dbReference type="InterPro" id="IPR008271">
    <property type="entry name" value="Ser/Thr_kinase_AS"/>
</dbReference>
<evidence type="ECO:0000256" key="12">
    <source>
        <dbReference type="ARBA" id="ARBA00012513"/>
    </source>
</evidence>
<feature type="repeat" description="WD" evidence="37">
    <location>
        <begin position="293"/>
        <end position="326"/>
    </location>
</feature>
<dbReference type="InterPro" id="IPR045152">
    <property type="entry name" value="EDC4-like"/>
</dbReference>
<keyword evidence="32" id="KW-0449">Lipoprotein</keyword>
<dbReference type="InterPro" id="IPR044938">
    <property type="entry name" value="EDC4_C_sf"/>
</dbReference>
<evidence type="ECO:0000256" key="34">
    <source>
        <dbReference type="ARBA" id="ARBA00055550"/>
    </source>
</evidence>
<evidence type="ECO:0000313" key="42">
    <source>
        <dbReference type="Proteomes" id="UP000028990"/>
    </source>
</evidence>
<keyword evidence="42" id="KW-1185">Reference proteome</keyword>
<feature type="region of interest" description="Disordered" evidence="39">
    <location>
        <begin position="686"/>
        <end position="715"/>
    </location>
</feature>
<dbReference type="Gene3D" id="1.10.220.100">
    <property type="entry name" value="conserved c-terminal region of ge- 1"/>
    <property type="match status" value="1"/>
</dbReference>
<proteinExistence type="inferred from homology"/>
<evidence type="ECO:0000256" key="18">
    <source>
        <dbReference type="ARBA" id="ARBA00022574"/>
    </source>
</evidence>
<evidence type="ECO:0000256" key="15">
    <source>
        <dbReference type="ARBA" id="ARBA00022490"/>
    </source>
</evidence>
<feature type="compositionally biased region" description="Polar residues" evidence="39">
    <location>
        <begin position="1675"/>
        <end position="1687"/>
    </location>
</feature>
<evidence type="ECO:0000259" key="40">
    <source>
        <dbReference type="PROSITE" id="PS50011"/>
    </source>
</evidence>
<dbReference type="Pfam" id="PF21289">
    <property type="entry name" value="EDC4_C"/>
    <property type="match status" value="1"/>
</dbReference>
<keyword evidence="18 37" id="KW-0853">WD repeat</keyword>
<evidence type="ECO:0000256" key="9">
    <source>
        <dbReference type="ARBA" id="ARBA00006692"/>
    </source>
</evidence>
<evidence type="ECO:0000256" key="33">
    <source>
        <dbReference type="ARBA" id="ARBA00053273"/>
    </source>
</evidence>
<feature type="region of interest" description="Disordered" evidence="39">
    <location>
        <begin position="625"/>
        <end position="649"/>
    </location>
</feature>
<comment type="subunit">
    <text evidence="11">Homodimer.</text>
</comment>
<dbReference type="GO" id="GO:0005813">
    <property type="term" value="C:centrosome"/>
    <property type="evidence" value="ECO:0007669"/>
    <property type="project" value="UniProtKB-SubCell"/>
</dbReference>
<evidence type="ECO:0000256" key="28">
    <source>
        <dbReference type="ARBA" id="ARBA00023136"/>
    </source>
</evidence>
<dbReference type="eggNOG" id="KOG1916">
    <property type="taxonomic scope" value="Eukaryota"/>
</dbReference>
<keyword evidence="29" id="KW-0564">Palmitate</keyword>
<comment type="function">
    <text evidence="33">Serine/threonine protein kinase that may be involved in the regulation of pre-mRNA processing. It may phosphorylate components of nuclear splice factor compartments (SFC), such as non-snRNP splicing factors containing a serine/arginine-rich domain (SR proteins). Reversible phosphorylation of SR proteins may cause their release into the nucleoplasm and change their local concentration, thereby influencing alternative splicing.</text>
</comment>
<dbReference type="InterPro" id="IPR036322">
    <property type="entry name" value="WD40_repeat_dom_sf"/>
</dbReference>
<dbReference type="Gene3D" id="2.130.10.10">
    <property type="entry name" value="YVTN repeat-like/Quinoprotein amine dehydrogenase"/>
    <property type="match status" value="1"/>
</dbReference>
<keyword evidence="19" id="KW-0808">Transferase</keyword>
<dbReference type="SUPFAM" id="SSF56112">
    <property type="entry name" value="Protein kinase-like (PK-like)"/>
    <property type="match status" value="1"/>
</dbReference>
<evidence type="ECO:0000256" key="37">
    <source>
        <dbReference type="PROSITE-ProRule" id="PRU00221"/>
    </source>
</evidence>
<evidence type="ECO:0000256" key="36">
    <source>
        <dbReference type="ARBA" id="ARBA00083143"/>
    </source>
</evidence>
<evidence type="ECO:0000256" key="17">
    <source>
        <dbReference type="ARBA" id="ARBA00022553"/>
    </source>
</evidence>
<dbReference type="SUPFAM" id="SSF50978">
    <property type="entry name" value="WD40 repeat-like"/>
    <property type="match status" value="1"/>
</dbReference>
<evidence type="ECO:0000256" key="32">
    <source>
        <dbReference type="ARBA" id="ARBA00023288"/>
    </source>
</evidence>
<dbReference type="STRING" id="885580.ENSFDAP00000022135"/>
<evidence type="ECO:0000256" key="4">
    <source>
        <dbReference type="ARBA" id="ARBA00004324"/>
    </source>
</evidence>
<reference evidence="41 42" key="1">
    <citation type="submission" date="2013-11" db="EMBL/GenBank/DDBJ databases">
        <title>The Damaraland mole rat (Fukomys damarensis) genome and evolution of African mole rats.</title>
        <authorList>
            <person name="Gladyshev V.N."/>
            <person name="Fang X."/>
        </authorList>
    </citation>
    <scope>NUCLEOTIDE SEQUENCE [LARGE SCALE GENOMIC DNA]</scope>
    <source>
        <tissue evidence="41">Liver</tissue>
    </source>
</reference>
<comment type="similarity">
    <text evidence="10">Belongs to the WD repeat EDC4 family.</text>
</comment>
<evidence type="ECO:0000256" key="20">
    <source>
        <dbReference type="ARBA" id="ARBA00022707"/>
    </source>
</evidence>
<dbReference type="InterPro" id="IPR049404">
    <property type="entry name" value="EDC4_C"/>
</dbReference>